<dbReference type="Pfam" id="PF00136">
    <property type="entry name" value="DNA_pol_B"/>
    <property type="match status" value="3"/>
</dbReference>
<sequence length="1291" mass="148862">MQGFIYHWFVDDECGGDGDKELMIRAYVITPQQETVVLHIRNFQPWLYLEMKENGNTSENWAASKTFLKSKITERCKLLTKNTFYLVEKKKLYFDDRTRYSFFKLRFNTIRDRRSVTYSLQNYKCRSMGRVFQIACHEQDATSLLQLVVSRNIPTAGWIQFKGRPLTTEARITDRYKEYFVDYEELWAIQGQEEVNLGVPVPTVLSFDIEVYSSNPQRMPMSDIPEDCIFQISGVIEGYGGVSRKYLLTLGKTCPAIVGQDVVVVHCSDEKELLLAFTNMVRDTNPHVMVGYNIFGFDLPYMIQRCKLHDILDEFDLLGIPHSKHAPEKTIKWSSTAYSYQEFHYLDAEGRVLVDLLPVVKRDYKFANYKLKTVSTFFLGETKDPLSHLDIFQAYETGVLKGDESGMRKLSRCGKYCVQDSALVLKLFGTLQLWIGLSEMAKICQVPMMYLFTKGQQIKVYSQVYKKCFAEDILVESIQEHPVLKRCQGYAGAFVFPPEPGIYDWVIPFDFSSLYPTTIIAYNIDYSTLVLDESKVNLEDCHVIEWEDHVNCEHDHSKSKTSGKAKVLCGKNRYVFRKSPIGVVPSLLMDLLSQRSDTKKQMKKIKASSSPEMETRLTVLDKRQLAYKLSANSAYGSMGVDKGYLPFMPGAMSTTAMGRASIQKAAEFVRSTYKGDLIYGDSVAADTPLTIRSMTMGTIRVMTAMELFDTMAKEVPMQAYEQFRPEEKDMEDKQRIDVQDMEVYSKSGWAPVIRMIRHKTHKRMMRVFCTTGVLTVTEDHSLLDVAGNLKKPTEVSVGDELMACDMSRFWEKKTTRLVFPVDVIESMEILSDGRVILYRTVDEHPTDVMVLYLYMSQKFPRTSMEFMEDRTIFHVNMGEKDASSHSHTMSTVISRIDEISHEENKYVFDLETADGSFHAGVGNIIVKNTDSIYCHFPGYTNALSAWKMAKKVEDQLIKLFPSPMKLVFEEKIYKTFLILTKKRYMAYTCGEDGSLDEKLTIRGVLLARRDNCKWIRVLYEKVVRSLMDRLPMREVHEEVLRHVMDLMLWKTSTLSWFVITKQVNKEYKVKAMPTEYKKFKKRMDELGIRDHPSETIATTAYLEEKNKMLLEQDHDSPNMGKYSWLMGYIRRSKPGHVQLAMKMTERGKPVEAGSRIEFLIIQNVDDPKAKMSEKIEDPVYFTSHRDLLRMDRLYYLKSLAEPLDQLLNVVFEQKDFVAGLYKIHLQQFKLMKEIRARSEPIILFDEEVYKAPRKKSSSSSSSTAAAKKKKTAVMAKAVTSPVPPTTLYDLL</sequence>
<dbReference type="GO" id="GO:0045004">
    <property type="term" value="P:DNA replication proofreading"/>
    <property type="evidence" value="ECO:0007669"/>
    <property type="project" value="TreeGrafter"/>
</dbReference>
<evidence type="ECO:0000259" key="10">
    <source>
        <dbReference type="Pfam" id="PF03104"/>
    </source>
</evidence>
<dbReference type="GO" id="GO:0008296">
    <property type="term" value="F:3'-5'-DNA exonuclease activity"/>
    <property type="evidence" value="ECO:0007669"/>
    <property type="project" value="TreeGrafter"/>
</dbReference>
<evidence type="ECO:0000256" key="7">
    <source>
        <dbReference type="ARBA" id="ARBA00049244"/>
    </source>
</evidence>
<dbReference type="InterPro" id="IPR036397">
    <property type="entry name" value="RNaseH_sf"/>
</dbReference>
<dbReference type="InterPro" id="IPR043502">
    <property type="entry name" value="DNA/RNA_pol_sf"/>
</dbReference>
<dbReference type="EC" id="2.7.7.7" evidence="2"/>
<dbReference type="GO" id="GO:0006287">
    <property type="term" value="P:base-excision repair, gap-filling"/>
    <property type="evidence" value="ECO:0007669"/>
    <property type="project" value="TreeGrafter"/>
</dbReference>
<evidence type="ECO:0000256" key="8">
    <source>
        <dbReference type="SAM" id="MobiDB-lite"/>
    </source>
</evidence>
<feature type="domain" description="DNA-directed DNA polymerase family B multifunctional" evidence="9">
    <location>
        <begin position="1131"/>
        <end position="1208"/>
    </location>
</feature>
<evidence type="ECO:0000256" key="4">
    <source>
        <dbReference type="ARBA" id="ARBA00022695"/>
    </source>
</evidence>
<evidence type="ECO:0000256" key="5">
    <source>
        <dbReference type="ARBA" id="ARBA00022932"/>
    </source>
</evidence>
<keyword evidence="3" id="KW-0808">Transferase</keyword>
<reference evidence="11" key="1">
    <citation type="journal article" date="2020" name="Nature">
        <title>Giant virus diversity and host interactions through global metagenomics.</title>
        <authorList>
            <person name="Schulz F."/>
            <person name="Roux S."/>
            <person name="Paez-Espino D."/>
            <person name="Jungbluth S."/>
            <person name="Walsh D.A."/>
            <person name="Denef V.J."/>
            <person name="McMahon K.D."/>
            <person name="Konstantinidis K.T."/>
            <person name="Eloe-Fadrosh E.A."/>
            <person name="Kyrpides N.C."/>
            <person name="Woyke T."/>
        </authorList>
    </citation>
    <scope>NUCLEOTIDE SEQUENCE</scope>
    <source>
        <strain evidence="11">GVMAG-S-1101169-75</strain>
    </source>
</reference>
<name>A0A6C0K0G5_9ZZZZ</name>
<comment type="similarity">
    <text evidence="1">Belongs to the DNA polymerase type-B family.</text>
</comment>
<dbReference type="Gene3D" id="3.90.1600.10">
    <property type="entry name" value="Palm domain of DNA polymerase"/>
    <property type="match status" value="2"/>
</dbReference>
<dbReference type="GO" id="GO:0006297">
    <property type="term" value="P:nucleotide-excision repair, DNA gap filling"/>
    <property type="evidence" value="ECO:0007669"/>
    <property type="project" value="TreeGrafter"/>
</dbReference>
<dbReference type="EMBL" id="MN740786">
    <property type="protein sequence ID" value="QHU11532.1"/>
    <property type="molecule type" value="Genomic_DNA"/>
</dbReference>
<proteinExistence type="inferred from homology"/>
<dbReference type="SMART" id="SM00486">
    <property type="entry name" value="POLBc"/>
    <property type="match status" value="1"/>
</dbReference>
<dbReference type="InterPro" id="IPR006172">
    <property type="entry name" value="DNA-dir_DNA_pol_B"/>
</dbReference>
<dbReference type="InterPro" id="IPR006134">
    <property type="entry name" value="DNA-dir_DNA_pol_B_multi_dom"/>
</dbReference>
<evidence type="ECO:0000256" key="3">
    <source>
        <dbReference type="ARBA" id="ARBA00022679"/>
    </source>
</evidence>
<dbReference type="Gene3D" id="3.30.420.10">
    <property type="entry name" value="Ribonuclease H-like superfamily/Ribonuclease H"/>
    <property type="match status" value="1"/>
</dbReference>
<evidence type="ECO:0000259" key="9">
    <source>
        <dbReference type="Pfam" id="PF00136"/>
    </source>
</evidence>
<evidence type="ECO:0000256" key="6">
    <source>
        <dbReference type="ARBA" id="ARBA00023125"/>
    </source>
</evidence>
<organism evidence="11">
    <name type="scientific">viral metagenome</name>
    <dbReference type="NCBI Taxonomy" id="1070528"/>
    <lineage>
        <taxon>unclassified sequences</taxon>
        <taxon>metagenomes</taxon>
        <taxon>organismal metagenomes</taxon>
    </lineage>
</organism>
<dbReference type="SUPFAM" id="SSF53098">
    <property type="entry name" value="Ribonuclease H-like"/>
    <property type="match status" value="1"/>
</dbReference>
<dbReference type="PANTHER" id="PTHR10322:SF23">
    <property type="entry name" value="DNA POLYMERASE DELTA CATALYTIC SUBUNIT"/>
    <property type="match status" value="1"/>
</dbReference>
<dbReference type="SUPFAM" id="SSF56672">
    <property type="entry name" value="DNA/RNA polymerases"/>
    <property type="match status" value="1"/>
</dbReference>
<feature type="domain" description="DNA-directed DNA polymerase family B exonuclease" evidence="10">
    <location>
        <begin position="138"/>
        <end position="374"/>
    </location>
</feature>
<dbReference type="Gene3D" id="1.10.132.60">
    <property type="entry name" value="DNA polymerase family B, C-terminal domain"/>
    <property type="match status" value="2"/>
</dbReference>
<dbReference type="InterPro" id="IPR012337">
    <property type="entry name" value="RNaseH-like_sf"/>
</dbReference>
<evidence type="ECO:0000256" key="2">
    <source>
        <dbReference type="ARBA" id="ARBA00012417"/>
    </source>
</evidence>
<dbReference type="GO" id="GO:0043625">
    <property type="term" value="C:delta DNA polymerase complex"/>
    <property type="evidence" value="ECO:0007669"/>
    <property type="project" value="TreeGrafter"/>
</dbReference>
<dbReference type="InterPro" id="IPR036844">
    <property type="entry name" value="Hint_dom_sf"/>
</dbReference>
<keyword evidence="5" id="KW-0239">DNA-directed DNA polymerase</keyword>
<accession>A0A6C0K0G5</accession>
<dbReference type="InterPro" id="IPR042087">
    <property type="entry name" value="DNA_pol_B_thumb"/>
</dbReference>
<dbReference type="Gene3D" id="3.30.342.10">
    <property type="entry name" value="DNA Polymerase, chain B, domain 1"/>
    <property type="match status" value="1"/>
</dbReference>
<dbReference type="PANTHER" id="PTHR10322">
    <property type="entry name" value="DNA POLYMERASE CATALYTIC SUBUNIT"/>
    <property type="match status" value="1"/>
</dbReference>
<comment type="catalytic activity">
    <reaction evidence="7">
        <text>DNA(n) + a 2'-deoxyribonucleoside 5'-triphosphate = DNA(n+1) + diphosphate</text>
        <dbReference type="Rhea" id="RHEA:22508"/>
        <dbReference type="Rhea" id="RHEA-COMP:17339"/>
        <dbReference type="Rhea" id="RHEA-COMP:17340"/>
        <dbReference type="ChEBI" id="CHEBI:33019"/>
        <dbReference type="ChEBI" id="CHEBI:61560"/>
        <dbReference type="ChEBI" id="CHEBI:173112"/>
        <dbReference type="EC" id="2.7.7.7"/>
    </reaction>
</comment>
<protein>
    <recommendedName>
        <fullName evidence="2">DNA-directed DNA polymerase</fullName>
        <ecNumber evidence="2">2.7.7.7</ecNumber>
    </recommendedName>
</protein>
<dbReference type="SUPFAM" id="SSF51294">
    <property type="entry name" value="Hedgehog/intein (Hint) domain"/>
    <property type="match status" value="1"/>
</dbReference>
<feature type="region of interest" description="Disordered" evidence="8">
    <location>
        <begin position="1253"/>
        <end position="1276"/>
    </location>
</feature>
<dbReference type="InterPro" id="IPR050240">
    <property type="entry name" value="DNA_pol_type-B"/>
</dbReference>
<evidence type="ECO:0000256" key="1">
    <source>
        <dbReference type="ARBA" id="ARBA00005755"/>
    </source>
</evidence>
<dbReference type="PRINTS" id="PR00106">
    <property type="entry name" value="DNAPOLB"/>
</dbReference>
<dbReference type="Pfam" id="PF03104">
    <property type="entry name" value="DNA_pol_B_exo1"/>
    <property type="match status" value="1"/>
</dbReference>
<dbReference type="Gene3D" id="1.10.287.690">
    <property type="entry name" value="Helix hairpin bin"/>
    <property type="match status" value="1"/>
</dbReference>
<feature type="domain" description="DNA-directed DNA polymerase family B multifunctional" evidence="9">
    <location>
        <begin position="928"/>
        <end position="1082"/>
    </location>
</feature>
<keyword evidence="6" id="KW-0238">DNA-binding</keyword>
<dbReference type="GO" id="GO:0003677">
    <property type="term" value="F:DNA binding"/>
    <property type="evidence" value="ECO:0007669"/>
    <property type="project" value="UniProtKB-KW"/>
</dbReference>
<keyword evidence="4" id="KW-0548">Nucleotidyltransferase</keyword>
<evidence type="ECO:0000313" key="11">
    <source>
        <dbReference type="EMBL" id="QHU11532.1"/>
    </source>
</evidence>
<dbReference type="GO" id="GO:0003887">
    <property type="term" value="F:DNA-directed DNA polymerase activity"/>
    <property type="evidence" value="ECO:0007669"/>
    <property type="project" value="UniProtKB-KW"/>
</dbReference>
<feature type="domain" description="DNA-directed DNA polymerase family B multifunctional" evidence="9">
    <location>
        <begin position="446"/>
        <end position="672"/>
    </location>
</feature>
<dbReference type="GO" id="GO:0000166">
    <property type="term" value="F:nucleotide binding"/>
    <property type="evidence" value="ECO:0007669"/>
    <property type="project" value="InterPro"/>
</dbReference>
<dbReference type="InterPro" id="IPR006133">
    <property type="entry name" value="DNA-dir_DNA_pol_B_exonuc"/>
</dbReference>
<dbReference type="InterPro" id="IPR023211">
    <property type="entry name" value="DNA_pol_palm_dom_sf"/>
</dbReference>